<dbReference type="Proteomes" id="UP000481872">
    <property type="component" value="Unassembled WGS sequence"/>
</dbReference>
<keyword evidence="1" id="KW-0812">Transmembrane</keyword>
<proteinExistence type="predicted"/>
<keyword evidence="3" id="KW-1185">Reference proteome</keyword>
<gene>
    <name evidence="2" type="ORF">G3M99_07855</name>
</gene>
<dbReference type="AlphaFoldDB" id="A0A6M0H2L1"/>
<feature type="transmembrane region" description="Helical" evidence="1">
    <location>
        <begin position="12"/>
        <end position="28"/>
    </location>
</feature>
<evidence type="ECO:0000313" key="3">
    <source>
        <dbReference type="Proteomes" id="UP000481872"/>
    </source>
</evidence>
<keyword evidence="1" id="KW-0472">Membrane</keyword>
<organism evidence="2 3">
    <name type="scientific">Clostridium senegalense</name>
    <dbReference type="NCBI Taxonomy" id="1465809"/>
    <lineage>
        <taxon>Bacteria</taxon>
        <taxon>Bacillati</taxon>
        <taxon>Bacillota</taxon>
        <taxon>Clostridia</taxon>
        <taxon>Eubacteriales</taxon>
        <taxon>Clostridiaceae</taxon>
        <taxon>Clostridium</taxon>
    </lineage>
</organism>
<accession>A0A6M0H2L1</accession>
<sequence length="310" mass="35636">MRFKRLFKNKLLYLCIICTILFSIYLLTSNNNDTTLPTFSPTVNNSVINEDLDGNGSKDALYIKTDDKNYLIQINLNGENSLSLNPSKDFSTLGEHKSYWPMRITIADISRNNTKELFTQSSIGENPLQTIFIFKNGSYENVFSKENNILGLIDNSNNKTPKIISGKFSSGYMDLHSYIVSNNSLKEFPYVYKKNYIGDSIICDFINLIQSFPYDSLEIPNYFSPTLNDNSITYIYTVANNNLNYIFQDCFFKDITYDEKGLPKDVSWTLNFKGINPNDPSKIRNFTFDIILTRLDDSFDYKITSLDLSC</sequence>
<evidence type="ECO:0000256" key="1">
    <source>
        <dbReference type="SAM" id="Phobius"/>
    </source>
</evidence>
<dbReference type="EMBL" id="JAAGPU010000012">
    <property type="protein sequence ID" value="NEU04767.1"/>
    <property type="molecule type" value="Genomic_DNA"/>
</dbReference>
<dbReference type="RefSeq" id="WP_199869757.1">
    <property type="nucleotide sequence ID" value="NZ_JAAGPU010000012.1"/>
</dbReference>
<name>A0A6M0H2L1_9CLOT</name>
<evidence type="ECO:0008006" key="4">
    <source>
        <dbReference type="Google" id="ProtNLM"/>
    </source>
</evidence>
<evidence type="ECO:0000313" key="2">
    <source>
        <dbReference type="EMBL" id="NEU04767.1"/>
    </source>
</evidence>
<comment type="caution">
    <text evidence="2">The sequence shown here is derived from an EMBL/GenBank/DDBJ whole genome shotgun (WGS) entry which is preliminary data.</text>
</comment>
<reference evidence="2 3" key="1">
    <citation type="submission" date="2020-02" db="EMBL/GenBank/DDBJ databases">
        <title>Genome assembly of a novel Clostridium senegalense strain.</title>
        <authorList>
            <person name="Gupta T.B."/>
            <person name="Jauregui R."/>
            <person name="Maclean P."/>
            <person name="Nawarathana A."/>
            <person name="Brightwell G."/>
        </authorList>
    </citation>
    <scope>NUCLEOTIDE SEQUENCE [LARGE SCALE GENOMIC DNA]</scope>
    <source>
        <strain evidence="2 3">AGRFS4</strain>
    </source>
</reference>
<protein>
    <recommendedName>
        <fullName evidence="4">VCBS repeat-containing protein</fullName>
    </recommendedName>
</protein>
<keyword evidence="1" id="KW-1133">Transmembrane helix</keyword>